<dbReference type="AlphaFoldDB" id="A0A8H2HRI6"/>
<feature type="region of interest" description="Disordered" evidence="1">
    <location>
        <begin position="51"/>
        <end position="74"/>
    </location>
</feature>
<name>A0A8H2HRI6_ORBOL</name>
<dbReference type="EMBL" id="SOZJ01000003">
    <property type="protein sequence ID" value="TGJ69316.1"/>
    <property type="molecule type" value="Genomic_DNA"/>
</dbReference>
<dbReference type="Proteomes" id="UP000297595">
    <property type="component" value="Unassembled WGS sequence"/>
</dbReference>
<proteinExistence type="predicted"/>
<comment type="caution">
    <text evidence="2">The sequence shown here is derived from an EMBL/GenBank/DDBJ whole genome shotgun (WGS) entry which is preliminary data.</text>
</comment>
<sequence>MLDMPSNSLQTVLKNSTKSARLRHVHIQARLVKNYLYHYSISSYWINGEKEASPSPELNGPLRQLEFESQLNTT</sequence>
<gene>
    <name evidence="2" type="ORF">EYR41_005367</name>
</gene>
<evidence type="ECO:0000256" key="1">
    <source>
        <dbReference type="SAM" id="MobiDB-lite"/>
    </source>
</evidence>
<protein>
    <submittedName>
        <fullName evidence="2">Uncharacterized protein</fullName>
    </submittedName>
</protein>
<reference evidence="2 3" key="1">
    <citation type="submission" date="2019-03" db="EMBL/GenBank/DDBJ databases">
        <title>Nematode-trapping fungi genome.</title>
        <authorList>
            <person name="Vidal-Diez De Ulzurrun G."/>
        </authorList>
    </citation>
    <scope>NUCLEOTIDE SEQUENCE [LARGE SCALE GENOMIC DNA]</scope>
    <source>
        <strain evidence="2 3">TWF154</strain>
    </source>
</reference>
<organism evidence="2 3">
    <name type="scientific">Orbilia oligospora</name>
    <name type="common">Nematode-trapping fungus</name>
    <name type="synonym">Arthrobotrys oligospora</name>
    <dbReference type="NCBI Taxonomy" id="2813651"/>
    <lineage>
        <taxon>Eukaryota</taxon>
        <taxon>Fungi</taxon>
        <taxon>Dikarya</taxon>
        <taxon>Ascomycota</taxon>
        <taxon>Pezizomycotina</taxon>
        <taxon>Orbiliomycetes</taxon>
        <taxon>Orbiliales</taxon>
        <taxon>Orbiliaceae</taxon>
        <taxon>Orbilia</taxon>
    </lineage>
</organism>
<accession>A0A8H2HRI6</accession>
<evidence type="ECO:0000313" key="2">
    <source>
        <dbReference type="EMBL" id="TGJ69316.1"/>
    </source>
</evidence>
<evidence type="ECO:0000313" key="3">
    <source>
        <dbReference type="Proteomes" id="UP000297595"/>
    </source>
</evidence>